<dbReference type="GO" id="GO:0016020">
    <property type="term" value="C:membrane"/>
    <property type="evidence" value="ECO:0007669"/>
    <property type="project" value="InterPro"/>
</dbReference>
<gene>
    <name evidence="2" type="ORF">OPDIPICF_03096</name>
</gene>
<dbReference type="EMBL" id="CACSIO010000060">
    <property type="protein sequence ID" value="CAA0124402.1"/>
    <property type="molecule type" value="Genomic_DNA"/>
</dbReference>
<evidence type="ECO:0000313" key="2">
    <source>
        <dbReference type="EMBL" id="CAA0124402.1"/>
    </source>
</evidence>
<evidence type="ECO:0000313" key="3">
    <source>
        <dbReference type="Proteomes" id="UP000441399"/>
    </source>
</evidence>
<organism evidence="2 3">
    <name type="scientific">BD1-7 clade bacterium</name>
    <dbReference type="NCBI Taxonomy" id="2029982"/>
    <lineage>
        <taxon>Bacteria</taxon>
        <taxon>Pseudomonadati</taxon>
        <taxon>Pseudomonadota</taxon>
        <taxon>Gammaproteobacteria</taxon>
        <taxon>Cellvibrionales</taxon>
        <taxon>Spongiibacteraceae</taxon>
        <taxon>BD1-7 clade</taxon>
    </lineage>
</organism>
<sequence length="142" mass="15231">MTTTQSALDKTAGSLAILCAVHCFSTPLALTLLPTLAATAMGDEGFHLWMLGIVIPLSILALWIGYQKHRNRQVFFFALPGLFMLLLAGIAGHSWLNESAERIITLAGAALLSISHLLNTRASHAHSKNCRVDPLPAGSQTE</sequence>
<feature type="transmembrane region" description="Helical" evidence="1">
    <location>
        <begin position="73"/>
        <end position="96"/>
    </location>
</feature>
<protein>
    <recommendedName>
        <fullName evidence="4">MerC mercury resistance protein</fullName>
    </recommendedName>
</protein>
<keyword evidence="1" id="KW-0812">Transmembrane</keyword>
<dbReference type="OrthoDB" id="34373at2"/>
<evidence type="ECO:0000256" key="1">
    <source>
        <dbReference type="SAM" id="Phobius"/>
    </source>
</evidence>
<dbReference type="Proteomes" id="UP000441399">
    <property type="component" value="Unassembled WGS sequence"/>
</dbReference>
<feature type="transmembrane region" description="Helical" evidence="1">
    <location>
        <begin position="46"/>
        <end position="66"/>
    </location>
</feature>
<name>A0A5S9QWG8_9GAMM</name>
<accession>A0A5S9QWG8</accession>
<proteinExistence type="predicted"/>
<dbReference type="GO" id="GO:0015097">
    <property type="term" value="F:mercury ion transmembrane transporter activity"/>
    <property type="evidence" value="ECO:0007669"/>
    <property type="project" value="InterPro"/>
</dbReference>
<evidence type="ECO:0008006" key="4">
    <source>
        <dbReference type="Google" id="ProtNLM"/>
    </source>
</evidence>
<feature type="transmembrane region" description="Helical" evidence="1">
    <location>
        <begin position="12"/>
        <end position="34"/>
    </location>
</feature>
<keyword evidence="3" id="KW-1185">Reference proteome</keyword>
<dbReference type="AlphaFoldDB" id="A0A5S9QWG8"/>
<keyword evidence="1" id="KW-0472">Membrane</keyword>
<dbReference type="Pfam" id="PF03203">
    <property type="entry name" value="MerC"/>
    <property type="match status" value="1"/>
</dbReference>
<dbReference type="InterPro" id="IPR004891">
    <property type="entry name" value="Mercury-R_MerC"/>
</dbReference>
<keyword evidence="1" id="KW-1133">Transmembrane helix</keyword>
<reference evidence="2 3" key="1">
    <citation type="submission" date="2019-11" db="EMBL/GenBank/DDBJ databases">
        <authorList>
            <person name="Holert J."/>
        </authorList>
    </citation>
    <scope>NUCLEOTIDE SEQUENCE [LARGE SCALE GENOMIC DNA]</scope>
    <source>
        <strain evidence="2">SB11_3</strain>
    </source>
</reference>